<dbReference type="Proteomes" id="UP000572680">
    <property type="component" value="Unassembled WGS sequence"/>
</dbReference>
<evidence type="ECO:0000256" key="1">
    <source>
        <dbReference type="SAM" id="MobiDB-lite"/>
    </source>
</evidence>
<name>A0A7W3QR37_ACTNM</name>
<proteinExistence type="predicted"/>
<feature type="region of interest" description="Disordered" evidence="1">
    <location>
        <begin position="71"/>
        <end position="128"/>
    </location>
</feature>
<comment type="caution">
    <text evidence="2">The sequence shown here is derived from an EMBL/GenBank/DDBJ whole genome shotgun (WGS) entry which is preliminary data.</text>
</comment>
<protein>
    <submittedName>
        <fullName evidence="2">Uncharacterized protein</fullName>
    </submittedName>
</protein>
<dbReference type="AlphaFoldDB" id="A0A7W3QR37"/>
<gene>
    <name evidence="2" type="ORF">HNR61_008021</name>
</gene>
<dbReference type="EMBL" id="JACJIA010000015">
    <property type="protein sequence ID" value="MBA8956339.1"/>
    <property type="molecule type" value="Genomic_DNA"/>
</dbReference>
<accession>A0A7W3QR37</accession>
<keyword evidence="3" id="KW-1185">Reference proteome</keyword>
<evidence type="ECO:0000313" key="3">
    <source>
        <dbReference type="Proteomes" id="UP000572680"/>
    </source>
</evidence>
<evidence type="ECO:0000313" key="2">
    <source>
        <dbReference type="EMBL" id="MBA8956339.1"/>
    </source>
</evidence>
<organism evidence="2 3">
    <name type="scientific">Actinomadura namibiensis</name>
    <dbReference type="NCBI Taxonomy" id="182080"/>
    <lineage>
        <taxon>Bacteria</taxon>
        <taxon>Bacillati</taxon>
        <taxon>Actinomycetota</taxon>
        <taxon>Actinomycetes</taxon>
        <taxon>Streptosporangiales</taxon>
        <taxon>Thermomonosporaceae</taxon>
        <taxon>Actinomadura</taxon>
    </lineage>
</organism>
<sequence>MDVATRHRPPPETLGHPVPVQQFVTRTDRAVVALRHVIAFREGCALVLHLAARRGSMEEREWKDLLARQVDGDPARTPDDGDLRFGVRFPDGTGATTAGTVPHGRGPAADRPEPPLLTETDATSSSSERLYEGERRLWLWPLPPPVPFEFVIDWRALGIDTATATVDGSAIRRAAEQAMPYWT</sequence>
<dbReference type="RefSeq" id="WP_182848261.1">
    <property type="nucleotide sequence ID" value="NZ_BAAALP010000044.1"/>
</dbReference>
<feature type="compositionally biased region" description="Basic and acidic residues" evidence="1">
    <location>
        <begin position="71"/>
        <end position="85"/>
    </location>
</feature>
<reference evidence="2 3" key="1">
    <citation type="submission" date="2020-08" db="EMBL/GenBank/DDBJ databases">
        <title>Genomic Encyclopedia of Type Strains, Phase IV (KMG-IV): sequencing the most valuable type-strain genomes for metagenomic binning, comparative biology and taxonomic classification.</title>
        <authorList>
            <person name="Goeker M."/>
        </authorList>
    </citation>
    <scope>NUCLEOTIDE SEQUENCE [LARGE SCALE GENOMIC DNA]</scope>
    <source>
        <strain evidence="2 3">DSM 44197</strain>
    </source>
</reference>